<dbReference type="InterPro" id="IPR001765">
    <property type="entry name" value="Carbonic_anhydrase"/>
</dbReference>
<comment type="similarity">
    <text evidence="1">Belongs to the beta-class carbonic anhydrase family.</text>
</comment>
<reference evidence="3" key="1">
    <citation type="submission" date="2018-11" db="EMBL/GenBank/DDBJ databases">
        <authorList>
            <person name="Onetto C."/>
        </authorList>
    </citation>
    <scope>NUCLEOTIDE SEQUENCE [LARGE SCALE GENOMIC DNA]</scope>
</reference>
<feature type="binding site" evidence="2">
    <location>
        <position position="82"/>
    </location>
    <ligand>
        <name>Zn(2+)</name>
        <dbReference type="ChEBI" id="CHEBI:29105"/>
    </ligand>
</feature>
<protein>
    <submittedName>
        <fullName evidence="3">Carbonic anhydrase</fullName>
        <ecNumber evidence="3">4.2.1.1</ecNumber>
    </submittedName>
</protein>
<evidence type="ECO:0000256" key="1">
    <source>
        <dbReference type="ARBA" id="ARBA00006217"/>
    </source>
</evidence>
<keyword evidence="3" id="KW-0456">Lyase</keyword>
<keyword evidence="4" id="KW-1185">Reference proteome</keyword>
<dbReference type="PANTHER" id="PTHR11002">
    <property type="entry name" value="CARBONIC ANHYDRASE"/>
    <property type="match status" value="1"/>
</dbReference>
<organism evidence="3 4">
    <name type="scientific">Candidatus Defluviicoccus seviourii</name>
    <dbReference type="NCBI Taxonomy" id="2565273"/>
    <lineage>
        <taxon>Bacteria</taxon>
        <taxon>Pseudomonadati</taxon>
        <taxon>Pseudomonadota</taxon>
        <taxon>Alphaproteobacteria</taxon>
        <taxon>Rhodospirillales</taxon>
        <taxon>Rhodospirillaceae</taxon>
        <taxon>Defluviicoccus</taxon>
    </lineage>
</organism>
<keyword evidence="2" id="KW-0862">Zinc</keyword>
<evidence type="ECO:0000313" key="3">
    <source>
        <dbReference type="EMBL" id="VUX45058.1"/>
    </source>
</evidence>
<evidence type="ECO:0000256" key="2">
    <source>
        <dbReference type="PIRSR" id="PIRSR601765-1"/>
    </source>
</evidence>
<dbReference type="InterPro" id="IPR036874">
    <property type="entry name" value="Carbonic_anhydrase_sf"/>
</dbReference>
<dbReference type="SUPFAM" id="SSF53056">
    <property type="entry name" value="beta-carbonic anhydrase, cab"/>
    <property type="match status" value="1"/>
</dbReference>
<dbReference type="GO" id="GO:0004089">
    <property type="term" value="F:carbonate dehydratase activity"/>
    <property type="evidence" value="ECO:0007669"/>
    <property type="project" value="UniProtKB-EC"/>
</dbReference>
<keyword evidence="2" id="KW-0479">Metal-binding</keyword>
<proteinExistence type="inferred from homology"/>
<dbReference type="EC" id="4.2.1.1" evidence="3"/>
<accession>A0A564W9D9</accession>
<dbReference type="PANTHER" id="PTHR11002:SF79">
    <property type="entry name" value="CARBONIC ANHYDRASE 2"/>
    <property type="match status" value="1"/>
</dbReference>
<gene>
    <name evidence="3" type="ORF">DF3PA_10183</name>
</gene>
<dbReference type="GO" id="GO:0008270">
    <property type="term" value="F:zinc ion binding"/>
    <property type="evidence" value="ECO:0007669"/>
    <property type="project" value="InterPro"/>
</dbReference>
<feature type="binding site" evidence="2">
    <location>
        <position position="84"/>
    </location>
    <ligand>
        <name>Zn(2+)</name>
        <dbReference type="ChEBI" id="CHEBI:29105"/>
    </ligand>
</feature>
<dbReference type="EMBL" id="UXAT02000001">
    <property type="protein sequence ID" value="VUX45058.1"/>
    <property type="molecule type" value="Genomic_DNA"/>
</dbReference>
<evidence type="ECO:0000313" key="4">
    <source>
        <dbReference type="Proteomes" id="UP000326641"/>
    </source>
</evidence>
<dbReference type="Gene3D" id="3.40.1050.10">
    <property type="entry name" value="Carbonic anhydrase"/>
    <property type="match status" value="1"/>
</dbReference>
<dbReference type="SMART" id="SM00947">
    <property type="entry name" value="Pro_CA"/>
    <property type="match status" value="1"/>
</dbReference>
<comment type="caution">
    <text evidence="3">The sequence shown here is derived from an EMBL/GenBank/DDBJ whole genome shotgun (WGS) entry which is preliminary data.</text>
</comment>
<sequence>MFEIVFRYDAERCRATHMPACAADACRRLEDGNRDFAHLFDTVPLVRGSVRRLVPFDPRDLGFTEIEGMAPKQHPFAIVLGCSDARVPTELIFNKWCNELFVVRVAGNVLGADTLGSIDYAVSQLRESVKLMVVLGHSGCGAVTAAVDVFLKPAQYLAFATSHPLRTIIDRVVVVVRGAARALELAHGADVSHQVGYRRALIEITVAMNAALTAHTLAQELRRSPGTAPIATVYGVYDLATRRVNVPGMVQTSGGEAEVSLQAPPADIDAFAALARRLAGTDGVRMVLAAA</sequence>
<name>A0A564W9D9_9PROT</name>
<feature type="binding site" evidence="2">
    <location>
        <position position="140"/>
    </location>
    <ligand>
        <name>Zn(2+)</name>
        <dbReference type="ChEBI" id="CHEBI:29105"/>
    </ligand>
</feature>
<dbReference type="Pfam" id="PF00484">
    <property type="entry name" value="Pro_CA"/>
    <property type="match status" value="1"/>
</dbReference>
<comment type="cofactor">
    <cofactor evidence="2">
        <name>Zn(2+)</name>
        <dbReference type="ChEBI" id="CHEBI:29105"/>
    </cofactor>
    <text evidence="2">Binds 1 zinc ion per subunit.</text>
</comment>
<dbReference type="AlphaFoldDB" id="A0A564W9D9"/>
<feature type="binding site" evidence="2">
    <location>
        <position position="137"/>
    </location>
    <ligand>
        <name>Zn(2+)</name>
        <dbReference type="ChEBI" id="CHEBI:29105"/>
    </ligand>
</feature>
<dbReference type="Proteomes" id="UP000326641">
    <property type="component" value="Unassembled WGS sequence"/>
</dbReference>